<dbReference type="InterPro" id="IPR016181">
    <property type="entry name" value="Acyl_CoA_acyltransferase"/>
</dbReference>
<name>A0A7X0DFQ1_9HYPH</name>
<keyword evidence="2" id="KW-0808">Transferase</keyword>
<comment type="caution">
    <text evidence="2">The sequence shown here is derived from an EMBL/GenBank/DDBJ whole genome shotgun (WGS) entry which is preliminary data.</text>
</comment>
<sequence length="370" mass="42063">MLMLNCQTDILELKLEVEPEFDFLSPEYHELYSHSNATAFQAPLWMGMLNQKLAPRLSAKQYTITARRVGGGQLVAVMPLVIQRVRGVAMILPADFGLCDYNAVVANNAVLDRLARNPENLKRIAELVGEADLVMFRKVRADSFDVRRLFPKGMMSISEHAAYRCDFGSDLDAWRRTLAKSISNRLPRQYRQVEQQFGPYEHRRVRDETGIRDAFAFLKRVREGRFEGDLIEDPLYYDFYLEYAIASAGSGEAGLYVGYIDGQPVSFLFGLMGGRHFHAVQLGADRDRYSKYSVGNQIYYYAMQAQFNEGQTMLDMGIGDTGYKSDFRAVQIPMCNFTSANTLKGAAIATVYHRVKPLKNMLRQLAPRLH</sequence>
<accession>A0A7X0DFQ1</accession>
<dbReference type="Pfam" id="PF13480">
    <property type="entry name" value="Acetyltransf_6"/>
    <property type="match status" value="1"/>
</dbReference>
<feature type="domain" description="BioF2-like acetyltransferase" evidence="1">
    <location>
        <begin position="184"/>
        <end position="325"/>
    </location>
</feature>
<evidence type="ECO:0000313" key="3">
    <source>
        <dbReference type="Proteomes" id="UP000535501"/>
    </source>
</evidence>
<dbReference type="EMBL" id="JACHEJ010000027">
    <property type="protein sequence ID" value="MBB6182346.1"/>
    <property type="molecule type" value="Genomic_DNA"/>
</dbReference>
<evidence type="ECO:0000259" key="1">
    <source>
        <dbReference type="Pfam" id="PF13480"/>
    </source>
</evidence>
<evidence type="ECO:0000313" key="2">
    <source>
        <dbReference type="EMBL" id="MBB6182346.1"/>
    </source>
</evidence>
<dbReference type="GO" id="GO:0016740">
    <property type="term" value="F:transferase activity"/>
    <property type="evidence" value="ECO:0007669"/>
    <property type="project" value="UniProtKB-KW"/>
</dbReference>
<dbReference type="InterPro" id="IPR038740">
    <property type="entry name" value="BioF2-like_GNAT_dom"/>
</dbReference>
<dbReference type="RefSeq" id="WP_077546301.1">
    <property type="nucleotide sequence ID" value="NZ_JACHEJ010000027.1"/>
</dbReference>
<dbReference type="AlphaFoldDB" id="A0A7X0DFQ1"/>
<dbReference type="Proteomes" id="UP000535501">
    <property type="component" value="Unassembled WGS sequence"/>
</dbReference>
<keyword evidence="3" id="KW-1185">Reference proteome</keyword>
<proteinExistence type="predicted"/>
<gene>
    <name evidence="2" type="ORF">HNQ75_004335</name>
</gene>
<protein>
    <submittedName>
        <fullName evidence="2">CelD/BcsL family acetyltransferase involved in cellulose biosynthesis</fullName>
    </submittedName>
</protein>
<dbReference type="Gene3D" id="3.40.630.30">
    <property type="match status" value="1"/>
</dbReference>
<organism evidence="2 3">
    <name type="scientific">Pseudorhizobium flavum</name>
    <dbReference type="NCBI Taxonomy" id="1335061"/>
    <lineage>
        <taxon>Bacteria</taxon>
        <taxon>Pseudomonadati</taxon>
        <taxon>Pseudomonadota</taxon>
        <taxon>Alphaproteobacteria</taxon>
        <taxon>Hyphomicrobiales</taxon>
        <taxon>Rhizobiaceae</taxon>
        <taxon>Rhizobium/Agrobacterium group</taxon>
        <taxon>Pseudorhizobium</taxon>
    </lineage>
</organism>
<dbReference type="SUPFAM" id="SSF55729">
    <property type="entry name" value="Acyl-CoA N-acyltransferases (Nat)"/>
    <property type="match status" value="1"/>
</dbReference>
<reference evidence="2 3" key="1">
    <citation type="submission" date="2020-08" db="EMBL/GenBank/DDBJ databases">
        <title>Genomic Encyclopedia of Type Strains, Phase IV (KMG-IV): sequencing the most valuable type-strain genomes for metagenomic binning, comparative biology and taxonomic classification.</title>
        <authorList>
            <person name="Goeker M."/>
        </authorList>
    </citation>
    <scope>NUCLEOTIDE SEQUENCE [LARGE SCALE GENOMIC DNA]</scope>
    <source>
        <strain evidence="2 3">DSM 102134</strain>
    </source>
</reference>